<dbReference type="PANTHER" id="PTHR43179">
    <property type="entry name" value="RHAMNOSYLTRANSFERASE WBBL"/>
    <property type="match status" value="1"/>
</dbReference>
<evidence type="ECO:0000313" key="2">
    <source>
        <dbReference type="Proteomes" id="UP000697995"/>
    </source>
</evidence>
<name>A0ABS1D5C2_9PROT</name>
<keyword evidence="2" id="KW-1185">Reference proteome</keyword>
<proteinExistence type="predicted"/>
<gene>
    <name evidence="1" type="ORF">CKO45_26510</name>
</gene>
<dbReference type="EMBL" id="NRSG01000364">
    <property type="protein sequence ID" value="MBK1661756.1"/>
    <property type="molecule type" value="Genomic_DNA"/>
</dbReference>
<feature type="non-terminal residue" evidence="1">
    <location>
        <position position="1"/>
    </location>
</feature>
<organism evidence="1 2">
    <name type="scientific">Paracraurococcus ruber</name>
    <dbReference type="NCBI Taxonomy" id="77675"/>
    <lineage>
        <taxon>Bacteria</taxon>
        <taxon>Pseudomonadati</taxon>
        <taxon>Pseudomonadota</taxon>
        <taxon>Alphaproteobacteria</taxon>
        <taxon>Acetobacterales</taxon>
        <taxon>Roseomonadaceae</taxon>
        <taxon>Paracraurococcus</taxon>
    </lineage>
</organism>
<dbReference type="Gene3D" id="3.90.550.10">
    <property type="entry name" value="Spore Coat Polysaccharide Biosynthesis Protein SpsA, Chain A"/>
    <property type="match status" value="1"/>
</dbReference>
<reference evidence="1 2" key="1">
    <citation type="journal article" date="2020" name="Microorganisms">
        <title>Osmotic Adaptation and Compatible Solute Biosynthesis of Phototrophic Bacteria as Revealed from Genome Analyses.</title>
        <authorList>
            <person name="Imhoff J.F."/>
            <person name="Rahn T."/>
            <person name="Kunzel S."/>
            <person name="Keller A."/>
            <person name="Neulinger S.C."/>
        </authorList>
    </citation>
    <scope>NUCLEOTIDE SEQUENCE [LARGE SCALE GENOMIC DNA]</scope>
    <source>
        <strain evidence="1 2">DSM 15382</strain>
    </source>
</reference>
<dbReference type="PANTHER" id="PTHR43179:SF7">
    <property type="entry name" value="RHAMNOSYLTRANSFERASE WBBL"/>
    <property type="match status" value="1"/>
</dbReference>
<dbReference type="RefSeq" id="WP_200306433.1">
    <property type="nucleotide sequence ID" value="NZ_NRSG01000364.1"/>
</dbReference>
<dbReference type="Proteomes" id="UP000697995">
    <property type="component" value="Unassembled WGS sequence"/>
</dbReference>
<dbReference type="InterPro" id="IPR029044">
    <property type="entry name" value="Nucleotide-diphossugar_trans"/>
</dbReference>
<accession>A0ABS1D5C2</accession>
<protein>
    <recommendedName>
        <fullName evidence="3">Glycosyltransferase, GT2 family</fullName>
    </recommendedName>
</protein>
<evidence type="ECO:0008006" key="3">
    <source>
        <dbReference type="Google" id="ProtNLM"/>
    </source>
</evidence>
<dbReference type="SUPFAM" id="SSF53448">
    <property type="entry name" value="Nucleotide-diphospho-sugar transferases"/>
    <property type="match status" value="1"/>
</dbReference>
<comment type="caution">
    <text evidence="1">The sequence shown here is derived from an EMBL/GenBank/DDBJ whole genome shotgun (WGS) entry which is preliminary data.</text>
</comment>
<evidence type="ECO:0000313" key="1">
    <source>
        <dbReference type="EMBL" id="MBK1661756.1"/>
    </source>
</evidence>
<sequence length="461" mass="49240">PAVAALLRTAACLAPPRPRSRPSLGAAVTGALDLAIPDTRGGLFLRGWLRDPHGLVTALSLGRPGEAPVLLPDAALFRFPRRELGPRFARAAHAPGEGAEGFVAHLPEHPGGPQPDLVLHLAGGGTVRLTPALRHLAPGQARDLVLASVRGEALTEAMFEQCLAPAAARLHAAHLALPRRPVVRRLGSAPASPRVSVIVPLYRNLGFLRVQLAAFAADPEWRRAETILVLDSPEQAAEVEHLLRGIQLMHGLPLTLVVPPRNLGYAAANNLGAGLARGRLLLLLNSDVIPDRPGWLGLLASAAAARGAGAAGPKLLFDDGSIQHAGLYFDRDAEGRWLNRHYHKGFPRHWPAAQRARPVPGVTGAALMVKRTLFEAVGGFTEDYILGDYEDSDLCLKLRAAGAGIAYQPEAELWHFERRSIGLHAGHARTLAGQYNRGLHHARWDGAIAALMRRFAPEAAA</sequence>
<dbReference type="Pfam" id="PF13641">
    <property type="entry name" value="Glyco_tranf_2_3"/>
    <property type="match status" value="1"/>
</dbReference>